<dbReference type="KEGG" id="pmal:PMUG01_08061800"/>
<dbReference type="OrthoDB" id="386497at2759"/>
<dbReference type="Pfam" id="PF05795">
    <property type="entry name" value="Plasmodium_Vir"/>
    <property type="match status" value="1"/>
</dbReference>
<dbReference type="RefSeq" id="XP_028861428.1">
    <property type="nucleotide sequence ID" value="XM_029004772.1"/>
</dbReference>
<evidence type="ECO:0000256" key="1">
    <source>
        <dbReference type="SAM" id="Phobius"/>
    </source>
</evidence>
<reference evidence="2 3" key="1">
    <citation type="submission" date="2016-06" db="EMBL/GenBank/DDBJ databases">
        <authorList>
            <consortium name="Pathogen Informatics"/>
        </authorList>
    </citation>
    <scope>NUCLEOTIDE SEQUENCE [LARGE SCALE GENOMIC DNA]</scope>
</reference>
<proteinExistence type="predicted"/>
<evidence type="ECO:0000313" key="3">
    <source>
        <dbReference type="Proteomes" id="UP000219813"/>
    </source>
</evidence>
<dbReference type="VEuPathDB" id="PlasmoDB:PmUG01_08061800"/>
<sequence>MEMNEEVYDEILKSLPSYKIYEEYGSKVSEESYGINCNIFNSVKKEYKNKCINLCNKVVRNLENFPEKGKSGNYKDYCTHYIYWIYKEIREMFKKGVNDNDIADVISKFIELQSTITETYRIYNCSYKFVHKNLNELNQKKEEKYLYEYFTNYDIIKSRDICTSVDINNYKKYLSSIRDLYNKKKRECCEKKISTCPDYFLHCGDEVDPKNLLSVLDSTNNGGCSGLKSIAPKIFEKNPDSTPFNQEFMKSIYFTGCPVLKSDGSSSNNGSMSCNLFRANVNPRRSITENGKTAQDIPGGLSSQVQVTTSKTYLADIPSEKNKKQEVPSSQGEINKTKSEEIINNEFRWNFGKGELRCPPNKPEDDEYGMCDYMEELVEDNFFAKIKDSKDYKFKRGPSWKHEYLASVTRNKRHENLGKSSSLNLKDYRHLQAIVHKRAEAFYASNSSGKAIPEKYTKYNILQNTFVRISIVSTLVMGIIFVFFLYFKFTPFGSHIGKIKKRKKRYRTNFAELNTERIPRRFIKRTYRNSERRRFSVVNIE</sequence>
<organism evidence="2 3">
    <name type="scientific">Plasmodium malariae</name>
    <dbReference type="NCBI Taxonomy" id="5858"/>
    <lineage>
        <taxon>Eukaryota</taxon>
        <taxon>Sar</taxon>
        <taxon>Alveolata</taxon>
        <taxon>Apicomplexa</taxon>
        <taxon>Aconoidasida</taxon>
        <taxon>Haemosporida</taxon>
        <taxon>Plasmodiidae</taxon>
        <taxon>Plasmodium</taxon>
        <taxon>Plasmodium (Plasmodium)</taxon>
    </lineage>
</organism>
<feature type="transmembrane region" description="Helical" evidence="1">
    <location>
        <begin position="466"/>
        <end position="487"/>
    </location>
</feature>
<keyword evidence="1" id="KW-0472">Membrane</keyword>
<evidence type="ECO:0000313" key="2">
    <source>
        <dbReference type="EMBL" id="SCN12492.1"/>
    </source>
</evidence>
<dbReference type="EMBL" id="LT594629">
    <property type="protein sequence ID" value="SCN12492.1"/>
    <property type="molecule type" value="Genomic_DNA"/>
</dbReference>
<dbReference type="OMA" id="FHYARCK"/>
<keyword evidence="3" id="KW-1185">Reference proteome</keyword>
<accession>A0A1D3PBI2</accession>
<dbReference type="Proteomes" id="UP000219813">
    <property type="component" value="Chromosome 8"/>
</dbReference>
<gene>
    <name evidence="2" type="primary">PmUG01_08061800</name>
    <name evidence="2" type="ORF">PMUG01_08061800</name>
</gene>
<name>A0A1D3PBI2_PLAMA</name>
<dbReference type="GeneID" id="39868604"/>
<keyword evidence="1" id="KW-0812">Transmembrane</keyword>
<protein>
    <submittedName>
        <fullName evidence="2">PIR protein</fullName>
    </submittedName>
</protein>
<keyword evidence="1" id="KW-1133">Transmembrane helix</keyword>
<dbReference type="InterPro" id="IPR008780">
    <property type="entry name" value="Plasmodium_Vir"/>
</dbReference>
<dbReference type="AlphaFoldDB" id="A0A1D3PBI2"/>